<protein>
    <recommendedName>
        <fullName evidence="9">Signal recognition particle receptor FtsY</fullName>
        <shortName evidence="9">SRP receptor</shortName>
        <ecNumber evidence="9">3.6.5.4</ecNumber>
    </recommendedName>
</protein>
<reference evidence="13 14" key="1">
    <citation type="submission" date="2018-05" db="EMBL/GenBank/DDBJ databases">
        <title>A metagenomic window into the 2 km-deep terrestrial subsurface aquifer revealed taxonomically and functionally diverse microbial community comprising novel uncultured bacterial lineages.</title>
        <authorList>
            <person name="Kadnikov V.V."/>
            <person name="Mardanov A.V."/>
            <person name="Beletsky A.V."/>
            <person name="Banks D."/>
            <person name="Pimenov N.V."/>
            <person name="Frank Y.A."/>
            <person name="Karnachuk O.V."/>
            <person name="Ravin N.V."/>
        </authorList>
    </citation>
    <scope>NUCLEOTIDE SEQUENCE [LARGE SCALE GENOMIC DNA]</scope>
    <source>
        <strain evidence="13">BY5</strain>
    </source>
</reference>
<dbReference type="FunFam" id="3.40.50.300:FF:000053">
    <property type="entry name" value="Signal recognition particle receptor FtsY"/>
    <property type="match status" value="1"/>
</dbReference>
<feature type="transmembrane region" description="Helical" evidence="11">
    <location>
        <begin position="54"/>
        <end position="74"/>
    </location>
</feature>
<dbReference type="SMART" id="SM00963">
    <property type="entry name" value="SRP54_N"/>
    <property type="match status" value="1"/>
</dbReference>
<feature type="binding site" evidence="9">
    <location>
        <begin position="292"/>
        <end position="299"/>
    </location>
    <ligand>
        <name>GTP</name>
        <dbReference type="ChEBI" id="CHEBI:37565"/>
    </ligand>
</feature>
<dbReference type="Proteomes" id="UP000252355">
    <property type="component" value="Unassembled WGS sequence"/>
</dbReference>
<evidence type="ECO:0000313" key="13">
    <source>
        <dbReference type="EMBL" id="RCK80192.1"/>
    </source>
</evidence>
<feature type="binding site" evidence="9">
    <location>
        <begin position="374"/>
        <end position="378"/>
    </location>
    <ligand>
        <name>GTP</name>
        <dbReference type="ChEBI" id="CHEBI:37565"/>
    </ligand>
</feature>
<dbReference type="GO" id="GO:0005047">
    <property type="term" value="F:signal recognition particle binding"/>
    <property type="evidence" value="ECO:0007669"/>
    <property type="project" value="TreeGrafter"/>
</dbReference>
<dbReference type="PANTHER" id="PTHR43134">
    <property type="entry name" value="SIGNAL RECOGNITION PARTICLE RECEPTOR SUBUNIT ALPHA"/>
    <property type="match status" value="1"/>
</dbReference>
<dbReference type="SMART" id="SM00962">
    <property type="entry name" value="SRP54"/>
    <property type="match status" value="1"/>
</dbReference>
<dbReference type="InterPro" id="IPR003593">
    <property type="entry name" value="AAA+_ATPase"/>
</dbReference>
<evidence type="ECO:0000256" key="3">
    <source>
        <dbReference type="ARBA" id="ARBA00022741"/>
    </source>
</evidence>
<evidence type="ECO:0000313" key="14">
    <source>
        <dbReference type="Proteomes" id="UP000252355"/>
    </source>
</evidence>
<keyword evidence="6 9" id="KW-0472">Membrane</keyword>
<dbReference type="SUPFAM" id="SSF47364">
    <property type="entry name" value="Domain of the SRP/SRP receptor G-proteins"/>
    <property type="match status" value="1"/>
</dbReference>
<dbReference type="InterPro" id="IPR036225">
    <property type="entry name" value="SRP/SRP_N"/>
</dbReference>
<keyword evidence="11" id="KW-0812">Transmembrane</keyword>
<name>A0A367ZS35_9BACT</name>
<feature type="binding site" evidence="9">
    <location>
        <begin position="438"/>
        <end position="441"/>
    </location>
    <ligand>
        <name>GTP</name>
        <dbReference type="ChEBI" id="CHEBI:37565"/>
    </ligand>
</feature>
<evidence type="ECO:0000256" key="10">
    <source>
        <dbReference type="SAM" id="MobiDB-lite"/>
    </source>
</evidence>
<dbReference type="AlphaFoldDB" id="A0A367ZS35"/>
<dbReference type="PANTHER" id="PTHR43134:SF1">
    <property type="entry name" value="SIGNAL RECOGNITION PARTICLE RECEPTOR SUBUNIT ALPHA"/>
    <property type="match status" value="1"/>
</dbReference>
<feature type="compositionally biased region" description="Low complexity" evidence="10">
    <location>
        <begin position="146"/>
        <end position="163"/>
    </location>
</feature>
<dbReference type="CDD" id="cd17874">
    <property type="entry name" value="FtsY"/>
    <property type="match status" value="1"/>
</dbReference>
<dbReference type="Pfam" id="PF00448">
    <property type="entry name" value="SRP54"/>
    <property type="match status" value="1"/>
</dbReference>
<evidence type="ECO:0000256" key="8">
    <source>
        <dbReference type="ARBA" id="ARBA00048027"/>
    </source>
</evidence>
<feature type="compositionally biased region" description="Pro residues" evidence="10">
    <location>
        <begin position="164"/>
        <end position="176"/>
    </location>
</feature>
<feature type="transmembrane region" description="Helical" evidence="11">
    <location>
        <begin position="29"/>
        <end position="47"/>
    </location>
</feature>
<keyword evidence="7 9" id="KW-0675">Receptor</keyword>
<keyword evidence="2 9" id="KW-0963">Cytoplasm</keyword>
<keyword evidence="3 9" id="KW-0547">Nucleotide-binding</keyword>
<dbReference type="NCBIfam" id="TIGR00064">
    <property type="entry name" value="ftsY"/>
    <property type="match status" value="1"/>
</dbReference>
<evidence type="ECO:0000256" key="5">
    <source>
        <dbReference type="ARBA" id="ARBA00023134"/>
    </source>
</evidence>
<accession>A0A367ZS35</accession>
<evidence type="ECO:0000256" key="2">
    <source>
        <dbReference type="ARBA" id="ARBA00022490"/>
    </source>
</evidence>
<feature type="compositionally biased region" description="Low complexity" evidence="10">
    <location>
        <begin position="91"/>
        <end position="129"/>
    </location>
</feature>
<dbReference type="InterPro" id="IPR027417">
    <property type="entry name" value="P-loop_NTPase"/>
</dbReference>
<feature type="compositionally biased region" description="Low complexity" evidence="10">
    <location>
        <begin position="1"/>
        <end position="11"/>
    </location>
</feature>
<comment type="caution">
    <text evidence="13">The sequence shown here is derived from an EMBL/GenBank/DDBJ whole genome shotgun (WGS) entry which is preliminary data.</text>
</comment>
<evidence type="ECO:0000256" key="6">
    <source>
        <dbReference type="ARBA" id="ARBA00023136"/>
    </source>
</evidence>
<feature type="compositionally biased region" description="Pro residues" evidence="10">
    <location>
        <begin position="130"/>
        <end position="145"/>
    </location>
</feature>
<dbReference type="GO" id="GO:0005737">
    <property type="term" value="C:cytoplasm"/>
    <property type="evidence" value="ECO:0007669"/>
    <property type="project" value="UniProtKB-SubCell"/>
</dbReference>
<proteinExistence type="inferred from homology"/>
<dbReference type="GO" id="GO:0005525">
    <property type="term" value="F:GTP binding"/>
    <property type="evidence" value="ECO:0007669"/>
    <property type="project" value="UniProtKB-UniRule"/>
</dbReference>
<dbReference type="PROSITE" id="PS00300">
    <property type="entry name" value="SRP54"/>
    <property type="match status" value="1"/>
</dbReference>
<evidence type="ECO:0000256" key="9">
    <source>
        <dbReference type="HAMAP-Rule" id="MF_00920"/>
    </source>
</evidence>
<dbReference type="InterPro" id="IPR042101">
    <property type="entry name" value="SRP54_N_sf"/>
</dbReference>
<keyword evidence="5 9" id="KW-0342">GTP-binding</keyword>
<dbReference type="GO" id="GO:0003924">
    <property type="term" value="F:GTPase activity"/>
    <property type="evidence" value="ECO:0007669"/>
    <property type="project" value="UniProtKB-UniRule"/>
</dbReference>
<dbReference type="Gene3D" id="1.20.120.140">
    <property type="entry name" value="Signal recognition particle SRP54, nucleotide-binding domain"/>
    <property type="match status" value="1"/>
</dbReference>
<sequence>MNNESGSSPSPVTTPPLPRHTGQWEEPRVVVLLIGIVLLLEGIFIYLQAGVDQLIVASVTGVAGLTLVLFAWLVPLEEEPPASEAPPPTVSEPTAVPPGGAATGPTPAASAEAAARVSTAGDASSGVAVAPPPVAQAPAAPPPAVPSAGSAPAAADTVSAQATPPAPAPSPIPPAPAEEEEAPRSWFDRLRAGLKKTRDSFVTKVKHLVFGKTKIDDDLLDELEGTLFEADIGVKTTQELLTYLHKEVEARDAKDPELVYRLLKEQLRQRLTRFPPDLKMNPGGLTVFLIIGVNGVGKTTTIAKLARRFIKEGKKVVLAAGDTFRAAAIDQLSIWGQRVGAEVIKGQEGGDPGALVFDAIHAARKRQADLLLIDTAGRMHVKVNLMDELKKVRKIVEKESDGGPHEILLVLDATTGQNAVQQAKLFHEALPITGIVMTKLDGTAKGGVLFAVEEQIAAPVKFIGVGEKMDDLMTFDPEKFLDALFEDDSGKTKESDYQVLH</sequence>
<dbReference type="SMART" id="SM00382">
    <property type="entry name" value="AAA"/>
    <property type="match status" value="1"/>
</dbReference>
<dbReference type="GO" id="GO:0005886">
    <property type="term" value="C:plasma membrane"/>
    <property type="evidence" value="ECO:0007669"/>
    <property type="project" value="UniProtKB-SubCell"/>
</dbReference>
<comment type="similarity">
    <text evidence="9">Belongs to the GTP-binding SRP family. FtsY subfamily.</text>
</comment>
<keyword evidence="11" id="KW-1133">Transmembrane helix</keyword>
<evidence type="ECO:0000256" key="4">
    <source>
        <dbReference type="ARBA" id="ARBA00022801"/>
    </source>
</evidence>
<feature type="region of interest" description="Disordered" evidence="10">
    <location>
        <begin position="79"/>
        <end position="183"/>
    </location>
</feature>
<dbReference type="EMBL" id="QOQW01000007">
    <property type="protein sequence ID" value="RCK80192.1"/>
    <property type="molecule type" value="Genomic_DNA"/>
</dbReference>
<dbReference type="InterPro" id="IPR000897">
    <property type="entry name" value="SRP54_GTPase_dom"/>
</dbReference>
<evidence type="ECO:0000256" key="11">
    <source>
        <dbReference type="SAM" id="Phobius"/>
    </source>
</evidence>
<dbReference type="Gene3D" id="3.40.50.300">
    <property type="entry name" value="P-loop containing nucleotide triphosphate hydrolases"/>
    <property type="match status" value="1"/>
</dbReference>
<keyword evidence="4 9" id="KW-0378">Hydrolase</keyword>
<comment type="subunit">
    <text evidence="9">Part of the signal recognition particle protein translocation system, which is composed of SRP and FtsY.</text>
</comment>
<dbReference type="EC" id="3.6.5.4" evidence="9"/>
<dbReference type="SUPFAM" id="SSF52540">
    <property type="entry name" value="P-loop containing nucleoside triphosphate hydrolases"/>
    <property type="match status" value="1"/>
</dbReference>
<evidence type="ECO:0000256" key="1">
    <source>
        <dbReference type="ARBA" id="ARBA00022475"/>
    </source>
</evidence>
<evidence type="ECO:0000256" key="7">
    <source>
        <dbReference type="ARBA" id="ARBA00023170"/>
    </source>
</evidence>
<dbReference type="GO" id="GO:0006614">
    <property type="term" value="P:SRP-dependent cotranslational protein targeting to membrane"/>
    <property type="evidence" value="ECO:0007669"/>
    <property type="project" value="InterPro"/>
</dbReference>
<comment type="catalytic activity">
    <reaction evidence="8 9">
        <text>GTP + H2O = GDP + phosphate + H(+)</text>
        <dbReference type="Rhea" id="RHEA:19669"/>
        <dbReference type="ChEBI" id="CHEBI:15377"/>
        <dbReference type="ChEBI" id="CHEBI:15378"/>
        <dbReference type="ChEBI" id="CHEBI:37565"/>
        <dbReference type="ChEBI" id="CHEBI:43474"/>
        <dbReference type="ChEBI" id="CHEBI:58189"/>
        <dbReference type="EC" id="3.6.5.4"/>
    </reaction>
</comment>
<feature type="domain" description="SRP54-type proteins GTP-binding" evidence="12">
    <location>
        <begin position="459"/>
        <end position="472"/>
    </location>
</feature>
<dbReference type="HAMAP" id="MF_00920">
    <property type="entry name" value="FtsY"/>
    <property type="match status" value="1"/>
</dbReference>
<dbReference type="Pfam" id="PF02881">
    <property type="entry name" value="SRP54_N"/>
    <property type="match status" value="1"/>
</dbReference>
<comment type="subcellular location">
    <subcellularLocation>
        <location evidence="9">Cell membrane</location>
        <topology evidence="9">Peripheral membrane protein</topology>
        <orientation evidence="9">Cytoplasmic side</orientation>
    </subcellularLocation>
    <subcellularLocation>
        <location evidence="9">Cytoplasm</location>
    </subcellularLocation>
</comment>
<dbReference type="FunFam" id="1.20.120.140:FF:000002">
    <property type="entry name" value="Signal recognition particle receptor FtsY"/>
    <property type="match status" value="1"/>
</dbReference>
<feature type="region of interest" description="Disordered" evidence="10">
    <location>
        <begin position="1"/>
        <end position="21"/>
    </location>
</feature>
<keyword evidence="1 9" id="KW-1003">Cell membrane</keyword>
<dbReference type="InterPro" id="IPR013822">
    <property type="entry name" value="Signal_recog_particl_SRP54_hlx"/>
</dbReference>
<comment type="function">
    <text evidence="9">Involved in targeting and insertion of nascent membrane proteins into the cytoplasmic membrane. Acts as a receptor for the complex formed by the signal recognition particle (SRP) and the ribosome-nascent chain (RNC).</text>
</comment>
<gene>
    <name evidence="9" type="primary">ftsY</name>
    <name evidence="13" type="ORF">OZSIB_3374</name>
</gene>
<dbReference type="InterPro" id="IPR004390">
    <property type="entry name" value="SR_rcpt_FtsY"/>
</dbReference>
<organism evidence="13 14">
    <name type="scientific">Candidatus Ozemobacter sibiricus</name>
    <dbReference type="NCBI Taxonomy" id="2268124"/>
    <lineage>
        <taxon>Bacteria</taxon>
        <taxon>Candidatus Ozemobacteria</taxon>
        <taxon>Candidatus Ozemobacterales</taxon>
        <taxon>Candidatus Ozemobacteraceae</taxon>
        <taxon>Candidatus Ozemobacter</taxon>
    </lineage>
</organism>
<evidence type="ECO:0000259" key="12">
    <source>
        <dbReference type="PROSITE" id="PS00300"/>
    </source>
</evidence>